<dbReference type="EMBL" id="CADCVX010000309">
    <property type="protein sequence ID" value="CAA9510608.1"/>
    <property type="molecule type" value="Genomic_DNA"/>
</dbReference>
<proteinExistence type="predicted"/>
<feature type="region of interest" description="Disordered" evidence="1">
    <location>
        <begin position="1"/>
        <end position="65"/>
    </location>
</feature>
<gene>
    <name evidence="2" type="ORF">AVDCRST_MAG91-1606</name>
</gene>
<feature type="non-terminal residue" evidence="2">
    <location>
        <position position="65"/>
    </location>
</feature>
<reference evidence="2" key="1">
    <citation type="submission" date="2020-02" db="EMBL/GenBank/DDBJ databases">
        <authorList>
            <person name="Meier V. D."/>
        </authorList>
    </citation>
    <scope>NUCLEOTIDE SEQUENCE</scope>
    <source>
        <strain evidence="2">AVDCRST_MAG91</strain>
    </source>
</reference>
<sequence length="65" mass="6907">ANHGASRRLPGRRGGDLKRRGSRPDRRDRASGSGCRPPGQGGLCAAVHRATSATSPTRLRAFSRL</sequence>
<evidence type="ECO:0000313" key="2">
    <source>
        <dbReference type="EMBL" id="CAA9510608.1"/>
    </source>
</evidence>
<protein>
    <submittedName>
        <fullName evidence="2">Uncharacterized protein</fullName>
    </submittedName>
</protein>
<organism evidence="2">
    <name type="scientific">uncultured Sphingomonadaceae bacterium</name>
    <dbReference type="NCBI Taxonomy" id="169976"/>
    <lineage>
        <taxon>Bacteria</taxon>
        <taxon>Pseudomonadati</taxon>
        <taxon>Pseudomonadota</taxon>
        <taxon>Alphaproteobacteria</taxon>
        <taxon>Sphingomonadales</taxon>
        <taxon>Sphingomonadaceae</taxon>
        <taxon>environmental samples</taxon>
    </lineage>
</organism>
<evidence type="ECO:0000256" key="1">
    <source>
        <dbReference type="SAM" id="MobiDB-lite"/>
    </source>
</evidence>
<feature type="non-terminal residue" evidence="2">
    <location>
        <position position="1"/>
    </location>
</feature>
<accession>A0A6J4T0C1</accession>
<feature type="compositionally biased region" description="Basic and acidic residues" evidence="1">
    <location>
        <begin position="13"/>
        <end position="30"/>
    </location>
</feature>
<feature type="compositionally biased region" description="Basic residues" evidence="1">
    <location>
        <begin position="1"/>
        <end position="11"/>
    </location>
</feature>
<name>A0A6J4T0C1_9SPHN</name>
<dbReference type="AlphaFoldDB" id="A0A6J4T0C1"/>